<proteinExistence type="predicted"/>
<reference evidence="2" key="1">
    <citation type="journal article" date="2019" name="Int. J. Syst. Evol. Microbiol.">
        <title>The Global Catalogue of Microorganisms (GCM) 10K type strain sequencing project: providing services to taxonomists for standard genome sequencing and annotation.</title>
        <authorList>
            <consortium name="The Broad Institute Genomics Platform"/>
            <consortium name="The Broad Institute Genome Sequencing Center for Infectious Disease"/>
            <person name="Wu L."/>
            <person name="Ma J."/>
        </authorList>
    </citation>
    <scope>NUCLEOTIDE SEQUENCE [LARGE SCALE GENOMIC DNA]</scope>
    <source>
        <strain evidence="2">CGMCC 4.7371</strain>
    </source>
</reference>
<comment type="caution">
    <text evidence="1">The sequence shown here is derived from an EMBL/GenBank/DDBJ whole genome shotgun (WGS) entry which is preliminary data.</text>
</comment>
<evidence type="ECO:0000313" key="1">
    <source>
        <dbReference type="EMBL" id="GGO91452.1"/>
    </source>
</evidence>
<protein>
    <submittedName>
        <fullName evidence="1">Uncharacterized protein</fullName>
    </submittedName>
</protein>
<name>A0ABQ2NBA6_9ACTN</name>
<sequence>MPVVTLSDAAILCWWWSAWRRGDASLDDAVDALDGFHQFVGLPGHREPVGPVFAFAALRDLGATSAGLALPDDGDPLGLGGPADFNKAALEAREGVVLAGAGAGLVPHRAGHGVTWTLLPAQRRQLPDLGEADRGLRLALAQTAHAFDGRNLGHDHPDLADALLDLRRRDPLPAPPGTPAASVELAARGLQAFGIATLAPLEELRPLAAAARRALVAACSPEVWPPGA</sequence>
<accession>A0ABQ2NBA6</accession>
<organism evidence="1 2">
    <name type="scientific">Nocardioides phosphati</name>
    <dbReference type="NCBI Taxonomy" id="1867775"/>
    <lineage>
        <taxon>Bacteria</taxon>
        <taxon>Bacillati</taxon>
        <taxon>Actinomycetota</taxon>
        <taxon>Actinomycetes</taxon>
        <taxon>Propionibacteriales</taxon>
        <taxon>Nocardioidaceae</taxon>
        <taxon>Nocardioides</taxon>
    </lineage>
</organism>
<evidence type="ECO:0000313" key="2">
    <source>
        <dbReference type="Proteomes" id="UP000655410"/>
    </source>
</evidence>
<dbReference type="EMBL" id="BMNI01000006">
    <property type="protein sequence ID" value="GGO91452.1"/>
    <property type="molecule type" value="Genomic_DNA"/>
</dbReference>
<gene>
    <name evidence="1" type="ORF">GCM10011584_25560</name>
</gene>
<keyword evidence="2" id="KW-1185">Reference proteome</keyword>
<dbReference type="Proteomes" id="UP000655410">
    <property type="component" value="Unassembled WGS sequence"/>
</dbReference>